<dbReference type="GO" id="GO:0016787">
    <property type="term" value="F:hydrolase activity"/>
    <property type="evidence" value="ECO:0007669"/>
    <property type="project" value="UniProtKB-KW"/>
</dbReference>
<evidence type="ECO:0000313" key="3">
    <source>
        <dbReference type="Proteomes" id="UP000005778"/>
    </source>
</evidence>
<keyword evidence="2" id="KW-0378">Hydrolase</keyword>
<protein>
    <submittedName>
        <fullName evidence="2">Alpha/beta superfamily hydrolase</fullName>
    </submittedName>
</protein>
<dbReference type="PANTHER" id="PTHR12277:SF81">
    <property type="entry name" value="PROTEIN ABHD13"/>
    <property type="match status" value="1"/>
</dbReference>
<dbReference type="eggNOG" id="COG1073">
    <property type="taxonomic scope" value="Bacteria"/>
</dbReference>
<proteinExistence type="predicted"/>
<dbReference type="AlphaFoldDB" id="I5AZ80"/>
<evidence type="ECO:0000313" key="2">
    <source>
        <dbReference type="EMBL" id="EIM62543.1"/>
    </source>
</evidence>
<dbReference type="EMBL" id="CM001488">
    <property type="protein sequence ID" value="EIM62543.1"/>
    <property type="molecule type" value="Genomic_DNA"/>
</dbReference>
<keyword evidence="3" id="KW-1185">Reference proteome</keyword>
<accession>I5AZ80</accession>
<dbReference type="RefSeq" id="WP_004071152.1">
    <property type="nucleotide sequence ID" value="NZ_CM001488.1"/>
</dbReference>
<dbReference type="InterPro" id="IPR029058">
    <property type="entry name" value="AB_hydrolase_fold"/>
</dbReference>
<feature type="domain" description="Serine aminopeptidase S33" evidence="1">
    <location>
        <begin position="62"/>
        <end position="165"/>
    </location>
</feature>
<organism evidence="2 3">
    <name type="scientific">Desulfobacter postgatei 2ac9</name>
    <dbReference type="NCBI Taxonomy" id="879212"/>
    <lineage>
        <taxon>Bacteria</taxon>
        <taxon>Pseudomonadati</taxon>
        <taxon>Thermodesulfobacteriota</taxon>
        <taxon>Desulfobacteria</taxon>
        <taxon>Desulfobacterales</taxon>
        <taxon>Desulfobacteraceae</taxon>
        <taxon>Desulfobacter</taxon>
    </lineage>
</organism>
<dbReference type="PANTHER" id="PTHR12277">
    <property type="entry name" value="ALPHA/BETA HYDROLASE DOMAIN-CONTAINING PROTEIN"/>
    <property type="match status" value="1"/>
</dbReference>
<dbReference type="Pfam" id="PF12146">
    <property type="entry name" value="Hydrolase_4"/>
    <property type="match status" value="1"/>
</dbReference>
<dbReference type="Proteomes" id="UP000005778">
    <property type="component" value="Chromosome"/>
</dbReference>
<evidence type="ECO:0000259" key="1">
    <source>
        <dbReference type="Pfam" id="PF12146"/>
    </source>
</evidence>
<dbReference type="InterPro" id="IPR022742">
    <property type="entry name" value="Hydrolase_4"/>
</dbReference>
<dbReference type="Gene3D" id="3.40.50.1820">
    <property type="entry name" value="alpha/beta hydrolase"/>
    <property type="match status" value="1"/>
</dbReference>
<dbReference type="SUPFAM" id="SSF53474">
    <property type="entry name" value="alpha/beta-Hydrolases"/>
    <property type="match status" value="1"/>
</dbReference>
<gene>
    <name evidence="2" type="ORF">DespoDRAFT_00528</name>
</gene>
<reference evidence="2 3" key="2">
    <citation type="submission" date="2012-02" db="EMBL/GenBank/DDBJ databases">
        <title>Improved High-Quality Draft sequence of Desulfobacter postgatei 2ac9.</title>
        <authorList>
            <consortium name="US DOE Joint Genome Institute"/>
            <person name="Lucas S."/>
            <person name="Han J."/>
            <person name="Lapidus A."/>
            <person name="Cheng J.-F."/>
            <person name="Goodwin L."/>
            <person name="Pitluck S."/>
            <person name="Peters L."/>
            <person name="Ovchinnikova G."/>
            <person name="Held B."/>
            <person name="Detter J.C."/>
            <person name="Han C."/>
            <person name="Tapia R."/>
            <person name="Land M."/>
            <person name="Hauser L."/>
            <person name="Kyrpides N."/>
            <person name="Ivanova N."/>
            <person name="Pagani I."/>
            <person name="Orellana R."/>
            <person name="Lovley D."/>
            <person name="Woyke T."/>
        </authorList>
    </citation>
    <scope>NUCLEOTIDE SEQUENCE [LARGE SCALE GENOMIC DNA]</scope>
    <source>
        <strain evidence="2 3">2ac9</strain>
    </source>
</reference>
<dbReference type="STRING" id="879212.DespoDRAFT_00528"/>
<dbReference type="OrthoDB" id="9777090at2"/>
<dbReference type="HOGENOM" id="CLU_029375_2_2_7"/>
<sequence>MKKSHTNPYAALDQPQVLQFLFHPRRDTSKKAVSEKEHFIPVDQDIEVGAAFHLADRSFPNILFFHGNGEIVSDYDDLGPIFNRMGINFLVVDYRGYGKSSGSPTVFSMLLDCHTILDFVVNELKNLNFTGSLTVMGRSLGSASALELAATRQDSIDRLIIESGFAHAAPLLKTLGLDPDMIGFQESQGFGNADKIKHWNKPLLIIHAQFDHIIDFSQGEVLYNLCPSADKDLLMIPGANHNDIFIKGFDMYLNSLKNFLLPPDL</sequence>
<reference evidence="2 3" key="1">
    <citation type="submission" date="2011-09" db="EMBL/GenBank/DDBJ databases">
        <authorList>
            <consortium name="US DOE Joint Genome Institute (JGI-PGF)"/>
            <person name="Lucas S."/>
            <person name="Han J."/>
            <person name="Lapidus A."/>
            <person name="Cheng J.-F."/>
            <person name="Goodwin L."/>
            <person name="Pitluck S."/>
            <person name="Peters L."/>
            <person name="Land M.L."/>
            <person name="Hauser L."/>
            <person name="Orellana R."/>
            <person name="Lovley D."/>
            <person name="Woyke T.J."/>
        </authorList>
    </citation>
    <scope>NUCLEOTIDE SEQUENCE [LARGE SCALE GENOMIC DNA]</scope>
    <source>
        <strain evidence="2 3">2ac9</strain>
    </source>
</reference>
<name>I5AZ80_9BACT</name>